<dbReference type="GO" id="GO:0009755">
    <property type="term" value="P:hormone-mediated signaling pathway"/>
    <property type="evidence" value="ECO:0007669"/>
    <property type="project" value="TreeGrafter"/>
</dbReference>
<keyword evidence="11 15" id="KW-0807">Transducer</keyword>
<evidence type="ECO:0000313" key="18">
    <source>
        <dbReference type="Proteomes" id="UP000515156"/>
    </source>
</evidence>
<gene>
    <name evidence="19" type="primary">LOC115458281</name>
</gene>
<evidence type="ECO:0000259" key="17">
    <source>
        <dbReference type="PROSITE" id="PS50262"/>
    </source>
</evidence>
<keyword evidence="5 16" id="KW-1133">Transmembrane helix</keyword>
<dbReference type="SUPFAM" id="SSF81321">
    <property type="entry name" value="Family A G protein-coupled receptor-like"/>
    <property type="match status" value="1"/>
</dbReference>
<sequence>MESSNEVTDSLQWRLVFDQTDIPIKEIANATDLKDFSKYCSGGCHHFTTNSSSPLDLLSFHPFSFPALYGITAICALLFIIGVAGNIMTILIISRFKGMRTTTNLYLSSMALSDIFIFLCMPFDLYKMWRYRPWNFGDLLCKFTQFLSEACTYSTILHITALSVERYLAVFFPLRAKVIITRTKIKILILILWTLALSSAGPVFVLVGVEYENGTDPADTSECKCTSYAVTSGLLNTMAWVSSLYFFVPVCCLSILYGLIGRKLWKRKKNYRDKNNTQTVKMLAVIVLAFVLCWLPFHVGRNLLSLSLGTSEMHLITQYFSLVSCVLFYLSAAINPILYNIMSARYRDAACKMLGFRSALPQSHFGSRKESCSGPGVARIPIVPLQLHKQQDGTAEIHSTPFSV</sequence>
<evidence type="ECO:0000256" key="12">
    <source>
        <dbReference type="ARBA" id="ARBA00032291"/>
    </source>
</evidence>
<proteinExistence type="inferred from homology"/>
<keyword evidence="6 15" id="KW-0297">G-protein coupled receptor</keyword>
<dbReference type="PRINTS" id="PR01417">
    <property type="entry name" value="GHSRECEPTOR"/>
</dbReference>
<keyword evidence="3" id="KW-1003">Cell membrane</keyword>
<evidence type="ECO:0000256" key="5">
    <source>
        <dbReference type="ARBA" id="ARBA00022989"/>
    </source>
</evidence>
<dbReference type="Proteomes" id="UP000515156">
    <property type="component" value="Chromosome 14"/>
</dbReference>
<dbReference type="InParanoid" id="A0A6P7X0D9"/>
<dbReference type="InterPro" id="IPR017452">
    <property type="entry name" value="GPCR_Rhodpsn_7TM"/>
</dbReference>
<reference evidence="19" key="1">
    <citation type="submission" date="2025-08" db="UniProtKB">
        <authorList>
            <consortium name="RefSeq"/>
        </authorList>
    </citation>
    <scope>IDENTIFICATION</scope>
</reference>
<dbReference type="InterPro" id="IPR003905">
    <property type="entry name" value="GHS-R/MTLR"/>
</dbReference>
<evidence type="ECO:0000256" key="13">
    <source>
        <dbReference type="ARBA" id="ARBA00033151"/>
    </source>
</evidence>
<feature type="transmembrane region" description="Helical" evidence="16">
    <location>
        <begin position="105"/>
        <end position="126"/>
    </location>
</feature>
<feature type="transmembrane region" description="Helical" evidence="16">
    <location>
        <begin position="67"/>
        <end position="93"/>
    </location>
</feature>
<dbReference type="PROSITE" id="PS00237">
    <property type="entry name" value="G_PROTEIN_RECEP_F1_1"/>
    <property type="match status" value="1"/>
</dbReference>
<dbReference type="InterPro" id="IPR000276">
    <property type="entry name" value="GPCR_Rhodpsn"/>
</dbReference>
<comment type="function">
    <text evidence="14">Receptor for ghrelin, coupled to G-alpha-11 proteins. Stimulates growth hormone secretion. Also binds other growth hormone releasing peptides (GHRP) (e.g. Met-enkephalin and GHRP-6) as well as non-peptide, low molecular weight secretagogues (e.g. L-692,429, MK-0677, adenosine).</text>
</comment>
<dbReference type="PRINTS" id="PR00237">
    <property type="entry name" value="GPCRRHODOPSN"/>
</dbReference>
<evidence type="ECO:0000256" key="11">
    <source>
        <dbReference type="ARBA" id="ARBA00023224"/>
    </source>
</evidence>
<keyword evidence="18" id="KW-1185">Reference proteome</keyword>
<dbReference type="Pfam" id="PF00001">
    <property type="entry name" value="7tm_1"/>
    <property type="match status" value="1"/>
</dbReference>
<evidence type="ECO:0000313" key="19">
    <source>
        <dbReference type="RefSeq" id="XP_030044005.1"/>
    </source>
</evidence>
<dbReference type="PANTHER" id="PTHR24243:SF7">
    <property type="entry name" value="GROWTH HORMONE SECRETAGOGUE RECEPTOR TYPE 1"/>
    <property type="match status" value="1"/>
</dbReference>
<dbReference type="FunFam" id="1.20.1070.10:FF:000125">
    <property type="entry name" value="growth hormone secretagogue receptor type 1"/>
    <property type="match status" value="1"/>
</dbReference>
<feature type="transmembrane region" description="Helical" evidence="16">
    <location>
        <begin position="146"/>
        <end position="164"/>
    </location>
</feature>
<evidence type="ECO:0000256" key="9">
    <source>
        <dbReference type="ARBA" id="ARBA00023170"/>
    </source>
</evidence>
<evidence type="ECO:0000256" key="7">
    <source>
        <dbReference type="ARBA" id="ARBA00023136"/>
    </source>
</evidence>
<feature type="transmembrane region" description="Helical" evidence="16">
    <location>
        <begin position="185"/>
        <end position="207"/>
    </location>
</feature>
<evidence type="ECO:0000256" key="16">
    <source>
        <dbReference type="SAM" id="Phobius"/>
    </source>
</evidence>
<dbReference type="GeneID" id="115458281"/>
<evidence type="ECO:0000256" key="10">
    <source>
        <dbReference type="ARBA" id="ARBA00023180"/>
    </source>
</evidence>
<keyword evidence="7 16" id="KW-0472">Membrane</keyword>
<evidence type="ECO:0000256" key="2">
    <source>
        <dbReference type="ARBA" id="ARBA00018726"/>
    </source>
</evidence>
<protein>
    <recommendedName>
        <fullName evidence="2">Growth hormone secretagogue receptor type 1</fullName>
    </recommendedName>
    <alternativeName>
        <fullName evidence="13">GH-releasing peptide receptor</fullName>
    </alternativeName>
    <alternativeName>
        <fullName evidence="12">Ghrelin receptor</fullName>
    </alternativeName>
</protein>
<keyword evidence="10" id="KW-0325">Glycoprotein</keyword>
<dbReference type="OrthoDB" id="5962705at2759"/>
<organism evidence="18 19">
    <name type="scientific">Microcaecilia unicolor</name>
    <dbReference type="NCBI Taxonomy" id="1415580"/>
    <lineage>
        <taxon>Eukaryota</taxon>
        <taxon>Metazoa</taxon>
        <taxon>Chordata</taxon>
        <taxon>Craniata</taxon>
        <taxon>Vertebrata</taxon>
        <taxon>Euteleostomi</taxon>
        <taxon>Amphibia</taxon>
        <taxon>Gymnophiona</taxon>
        <taxon>Siphonopidae</taxon>
        <taxon>Microcaecilia</taxon>
    </lineage>
</organism>
<dbReference type="RefSeq" id="XP_030044005.1">
    <property type="nucleotide sequence ID" value="XM_030188145.1"/>
</dbReference>
<evidence type="ECO:0000256" key="6">
    <source>
        <dbReference type="ARBA" id="ARBA00023040"/>
    </source>
</evidence>
<feature type="transmembrane region" description="Helical" evidence="16">
    <location>
        <begin position="280"/>
        <end position="299"/>
    </location>
</feature>
<feature type="transmembrane region" description="Helical" evidence="16">
    <location>
        <begin position="238"/>
        <end position="260"/>
    </location>
</feature>
<dbReference type="AlphaFoldDB" id="A0A6P7X0D9"/>
<dbReference type="PANTHER" id="PTHR24243">
    <property type="entry name" value="G-PROTEIN COUPLED RECEPTOR"/>
    <property type="match status" value="1"/>
</dbReference>
<evidence type="ECO:0000256" key="4">
    <source>
        <dbReference type="ARBA" id="ARBA00022692"/>
    </source>
</evidence>
<comment type="similarity">
    <text evidence="15">Belongs to the G-protein coupled receptor 1 family.</text>
</comment>
<evidence type="ECO:0000256" key="14">
    <source>
        <dbReference type="ARBA" id="ARBA00056988"/>
    </source>
</evidence>
<keyword evidence="9 15" id="KW-0675">Receptor</keyword>
<keyword evidence="4 15" id="KW-0812">Transmembrane</keyword>
<dbReference type="PROSITE" id="PS50262">
    <property type="entry name" value="G_PROTEIN_RECEP_F1_2"/>
    <property type="match status" value="1"/>
</dbReference>
<evidence type="ECO:0000256" key="15">
    <source>
        <dbReference type="RuleBase" id="RU000688"/>
    </source>
</evidence>
<accession>A0A6P7X0D9</accession>
<evidence type="ECO:0000256" key="3">
    <source>
        <dbReference type="ARBA" id="ARBA00022475"/>
    </source>
</evidence>
<dbReference type="GO" id="GO:0001616">
    <property type="term" value="F:growth hormone secretagogue receptor activity"/>
    <property type="evidence" value="ECO:0007669"/>
    <property type="project" value="TreeGrafter"/>
</dbReference>
<feature type="domain" description="G-protein coupled receptors family 1 profile" evidence="17">
    <location>
        <begin position="85"/>
        <end position="339"/>
    </location>
</feature>
<dbReference type="KEGG" id="muo:115458281"/>
<evidence type="ECO:0000256" key="1">
    <source>
        <dbReference type="ARBA" id="ARBA00004651"/>
    </source>
</evidence>
<keyword evidence="8" id="KW-1015">Disulfide bond</keyword>
<dbReference type="Gene3D" id="1.20.1070.10">
    <property type="entry name" value="Rhodopsin 7-helix transmembrane proteins"/>
    <property type="match status" value="1"/>
</dbReference>
<comment type="subcellular location">
    <subcellularLocation>
        <location evidence="1">Cell membrane</location>
        <topology evidence="1">Multi-pass membrane protein</topology>
    </subcellularLocation>
</comment>
<dbReference type="GO" id="GO:0005886">
    <property type="term" value="C:plasma membrane"/>
    <property type="evidence" value="ECO:0007669"/>
    <property type="project" value="UniProtKB-SubCell"/>
</dbReference>
<name>A0A6P7X0D9_9AMPH</name>
<evidence type="ECO:0000256" key="8">
    <source>
        <dbReference type="ARBA" id="ARBA00023157"/>
    </source>
</evidence>
<feature type="transmembrane region" description="Helical" evidence="16">
    <location>
        <begin position="319"/>
        <end position="339"/>
    </location>
</feature>